<feature type="region of interest" description="Disordered" evidence="5">
    <location>
        <begin position="505"/>
        <end position="545"/>
    </location>
</feature>
<dbReference type="GO" id="GO:0003700">
    <property type="term" value="F:DNA-binding transcription factor activity"/>
    <property type="evidence" value="ECO:0007669"/>
    <property type="project" value="InterPro"/>
</dbReference>
<feature type="region of interest" description="Disordered" evidence="5">
    <location>
        <begin position="401"/>
        <end position="463"/>
    </location>
</feature>
<feature type="domain" description="HTH myb-type" evidence="6">
    <location>
        <begin position="114"/>
        <end position="174"/>
    </location>
</feature>
<name>A2X2U5_ORYSI</name>
<proteinExistence type="predicted"/>
<dbReference type="FunFam" id="1.10.10.60:FF:000002">
    <property type="entry name" value="Myb family transcription factor"/>
    <property type="match status" value="1"/>
</dbReference>
<evidence type="ECO:0000259" key="6">
    <source>
        <dbReference type="PROSITE" id="PS51294"/>
    </source>
</evidence>
<feature type="region of interest" description="Disordered" evidence="5">
    <location>
        <begin position="219"/>
        <end position="241"/>
    </location>
</feature>
<dbReference type="PANTHER" id="PTHR31314">
    <property type="entry name" value="MYB FAMILY TRANSCRIPTION FACTOR PHL7-LIKE"/>
    <property type="match status" value="1"/>
</dbReference>
<feature type="compositionally biased region" description="Acidic residues" evidence="5">
    <location>
        <begin position="27"/>
        <end position="59"/>
    </location>
</feature>
<keyword evidence="8" id="KW-1185">Reference proteome</keyword>
<keyword evidence="4" id="KW-0539">Nucleus</keyword>
<organism evidence="7 8">
    <name type="scientific">Oryza sativa subsp. indica</name>
    <name type="common">Rice</name>
    <dbReference type="NCBI Taxonomy" id="39946"/>
    <lineage>
        <taxon>Eukaryota</taxon>
        <taxon>Viridiplantae</taxon>
        <taxon>Streptophyta</taxon>
        <taxon>Embryophyta</taxon>
        <taxon>Tracheophyta</taxon>
        <taxon>Spermatophyta</taxon>
        <taxon>Magnoliopsida</taxon>
        <taxon>Liliopsida</taxon>
        <taxon>Poales</taxon>
        <taxon>Poaceae</taxon>
        <taxon>BOP clade</taxon>
        <taxon>Oryzoideae</taxon>
        <taxon>Oryzeae</taxon>
        <taxon>Oryzinae</taxon>
        <taxon>Oryza</taxon>
        <taxon>Oryza sativa</taxon>
    </lineage>
</organism>
<dbReference type="Pfam" id="PF00249">
    <property type="entry name" value="Myb_DNA-binding"/>
    <property type="match status" value="1"/>
</dbReference>
<evidence type="ECO:0000256" key="5">
    <source>
        <dbReference type="SAM" id="MobiDB-lite"/>
    </source>
</evidence>
<feature type="region of interest" description="Disordered" evidence="5">
    <location>
        <begin position="1"/>
        <end position="112"/>
    </location>
</feature>
<dbReference type="InterPro" id="IPR006447">
    <property type="entry name" value="Myb_dom_plants"/>
</dbReference>
<keyword evidence="3" id="KW-0804">Transcription</keyword>
<evidence type="ECO:0000256" key="3">
    <source>
        <dbReference type="ARBA" id="ARBA00023163"/>
    </source>
</evidence>
<dbReference type="InterPro" id="IPR046955">
    <property type="entry name" value="PHR1-like"/>
</dbReference>
<dbReference type="Gene3D" id="1.10.10.60">
    <property type="entry name" value="Homeodomain-like"/>
    <property type="match status" value="1"/>
</dbReference>
<dbReference type="Gramene" id="BGIOSGA007863-TA">
    <property type="protein sequence ID" value="BGIOSGA007863-PA"/>
    <property type="gene ID" value="BGIOSGA007863"/>
</dbReference>
<protein>
    <recommendedName>
        <fullName evidence="6">HTH myb-type domain-containing protein</fullName>
    </recommendedName>
</protein>
<feature type="compositionally biased region" description="Basic and acidic residues" evidence="5">
    <location>
        <begin position="83"/>
        <end position="92"/>
    </location>
</feature>
<dbReference type="HOGENOM" id="CLU_040973_0_0_1"/>
<evidence type="ECO:0000313" key="8">
    <source>
        <dbReference type="Proteomes" id="UP000007015"/>
    </source>
</evidence>
<dbReference type="PROSITE" id="PS51294">
    <property type="entry name" value="HTH_MYB"/>
    <property type="match status" value="1"/>
</dbReference>
<accession>A2X2U5</accession>
<dbReference type="GO" id="GO:0003677">
    <property type="term" value="F:DNA binding"/>
    <property type="evidence" value="ECO:0007669"/>
    <property type="project" value="UniProtKB-KW"/>
</dbReference>
<dbReference type="NCBIfam" id="TIGR01557">
    <property type="entry name" value="myb_SHAQKYF"/>
    <property type="match status" value="1"/>
</dbReference>
<keyword evidence="2" id="KW-0238">DNA-binding</keyword>
<reference evidence="7 8" key="1">
    <citation type="journal article" date="2005" name="PLoS Biol.">
        <title>The genomes of Oryza sativa: a history of duplications.</title>
        <authorList>
            <person name="Yu J."/>
            <person name="Wang J."/>
            <person name="Lin W."/>
            <person name="Li S."/>
            <person name="Li H."/>
            <person name="Zhou J."/>
            <person name="Ni P."/>
            <person name="Dong W."/>
            <person name="Hu S."/>
            <person name="Zeng C."/>
            <person name="Zhang J."/>
            <person name="Zhang Y."/>
            <person name="Li R."/>
            <person name="Xu Z."/>
            <person name="Li S."/>
            <person name="Li X."/>
            <person name="Zheng H."/>
            <person name="Cong L."/>
            <person name="Lin L."/>
            <person name="Yin J."/>
            <person name="Geng J."/>
            <person name="Li G."/>
            <person name="Shi J."/>
            <person name="Liu J."/>
            <person name="Lv H."/>
            <person name="Li J."/>
            <person name="Wang J."/>
            <person name="Deng Y."/>
            <person name="Ran L."/>
            <person name="Shi X."/>
            <person name="Wang X."/>
            <person name="Wu Q."/>
            <person name="Li C."/>
            <person name="Ren X."/>
            <person name="Wang J."/>
            <person name="Wang X."/>
            <person name="Li D."/>
            <person name="Liu D."/>
            <person name="Zhang X."/>
            <person name="Ji Z."/>
            <person name="Zhao W."/>
            <person name="Sun Y."/>
            <person name="Zhang Z."/>
            <person name="Bao J."/>
            <person name="Han Y."/>
            <person name="Dong L."/>
            <person name="Ji J."/>
            <person name="Chen P."/>
            <person name="Wu S."/>
            <person name="Liu J."/>
            <person name="Xiao Y."/>
            <person name="Bu D."/>
            <person name="Tan J."/>
            <person name="Yang L."/>
            <person name="Ye C."/>
            <person name="Zhang J."/>
            <person name="Xu J."/>
            <person name="Zhou Y."/>
            <person name="Yu Y."/>
            <person name="Zhang B."/>
            <person name="Zhuang S."/>
            <person name="Wei H."/>
            <person name="Liu B."/>
            <person name="Lei M."/>
            <person name="Yu H."/>
            <person name="Li Y."/>
            <person name="Xu H."/>
            <person name="Wei S."/>
            <person name="He X."/>
            <person name="Fang L."/>
            <person name="Zhang Z."/>
            <person name="Zhang Y."/>
            <person name="Huang X."/>
            <person name="Su Z."/>
            <person name="Tong W."/>
            <person name="Li J."/>
            <person name="Tong Z."/>
            <person name="Li S."/>
            <person name="Ye J."/>
            <person name="Wang L."/>
            <person name="Fang L."/>
            <person name="Lei T."/>
            <person name="Chen C."/>
            <person name="Chen H."/>
            <person name="Xu Z."/>
            <person name="Li H."/>
            <person name="Huang H."/>
            <person name="Zhang F."/>
            <person name="Xu H."/>
            <person name="Li N."/>
            <person name="Zhao C."/>
            <person name="Li S."/>
            <person name="Dong L."/>
            <person name="Huang Y."/>
            <person name="Li L."/>
            <person name="Xi Y."/>
            <person name="Qi Q."/>
            <person name="Li W."/>
            <person name="Zhang B."/>
            <person name="Hu W."/>
            <person name="Zhang Y."/>
            <person name="Tian X."/>
            <person name="Jiao Y."/>
            <person name="Liang X."/>
            <person name="Jin J."/>
            <person name="Gao L."/>
            <person name="Zheng W."/>
            <person name="Hao B."/>
            <person name="Liu S."/>
            <person name="Wang W."/>
            <person name="Yuan L."/>
            <person name="Cao M."/>
            <person name="McDermott J."/>
            <person name="Samudrala R."/>
            <person name="Wang J."/>
            <person name="Wong G.K."/>
            <person name="Yang H."/>
        </authorList>
    </citation>
    <scope>NUCLEOTIDE SEQUENCE [LARGE SCALE GENOMIC DNA]</scope>
    <source>
        <strain evidence="8">cv. 93-11</strain>
    </source>
</reference>
<dbReference type="Proteomes" id="UP000007015">
    <property type="component" value="Chromosome 2"/>
</dbReference>
<sequence length="545" mass="58969">MKEKEVLVEIVEDDELKRSIGRNQLDLNEEVMDVESEEGEVGDDEDDEDEEDDDDDDDGGSTTDVAGSRSSSNNSSTNNVSESKLKGDKDSGGGRLEGINGGEQRVPSVRQYNRSKLPRLRWTPDLHMAFVHAVERLGGQERATPKLVLQMMNVRGLSIAHVKSHLQMYRSKKLDHEGRQIRGAIASVFSPMDFHLMRGDRRFHDMLLQRAAALSSSRQEHGGFFSSRSGGGGGGLPPEASRLYGLLQHRQSPAIATMQTFDFKNSSFRNQEWSFSFNHQRKETMNPSSSSSTTAAIRRWPSAAGAVADVAGERQRLAERFGYYTGNGGASSTSLPLITRAAMAAPPPMFAAAVAPPGRDHHRLPFGWHAGGGGGCGGNKNRSSSDPVVIDEALDSRRLEHQQKHVEQPRTTPTPTTTPAGKRPPEWSPPDLQLTLSPTTAPAAADGGGAKRSKTSTTTTNTTAAISGEQEAEKNMDRCKNKLSISLSLSPPAAAAAAANFSSMDLSMEQQKQKQEKTTIGSSEEEAGDLGQSTLDLTMSIRALE</sequence>
<dbReference type="SUPFAM" id="SSF46689">
    <property type="entry name" value="Homeodomain-like"/>
    <property type="match status" value="1"/>
</dbReference>
<evidence type="ECO:0000256" key="1">
    <source>
        <dbReference type="ARBA" id="ARBA00023015"/>
    </source>
</evidence>
<dbReference type="EMBL" id="CM000127">
    <property type="protein sequence ID" value="EAY85155.1"/>
    <property type="molecule type" value="Genomic_DNA"/>
</dbReference>
<dbReference type="InterPro" id="IPR001005">
    <property type="entry name" value="SANT/Myb"/>
</dbReference>
<dbReference type="OMA" id="RNQEWSF"/>
<dbReference type="AlphaFoldDB" id="A2X2U5"/>
<feature type="compositionally biased region" description="Low complexity" evidence="5">
    <location>
        <begin position="409"/>
        <end position="421"/>
    </location>
</feature>
<dbReference type="PANTHER" id="PTHR31314:SF174">
    <property type="entry name" value="OS02G0241200 PROTEIN"/>
    <property type="match status" value="1"/>
</dbReference>
<feature type="compositionally biased region" description="Low complexity" evidence="5">
    <location>
        <begin position="60"/>
        <end position="82"/>
    </location>
</feature>
<evidence type="ECO:0000313" key="7">
    <source>
        <dbReference type="EMBL" id="EAY85155.1"/>
    </source>
</evidence>
<gene>
    <name evidence="7" type="ORF">OsI_06510</name>
</gene>
<evidence type="ECO:0000256" key="4">
    <source>
        <dbReference type="ARBA" id="ARBA00023242"/>
    </source>
</evidence>
<dbReference type="InterPro" id="IPR017930">
    <property type="entry name" value="Myb_dom"/>
</dbReference>
<evidence type="ECO:0000256" key="2">
    <source>
        <dbReference type="ARBA" id="ARBA00023125"/>
    </source>
</evidence>
<dbReference type="InterPro" id="IPR009057">
    <property type="entry name" value="Homeodomain-like_sf"/>
</dbReference>
<dbReference type="STRING" id="39946.A2X2U5"/>
<keyword evidence="1" id="KW-0805">Transcription regulation</keyword>